<dbReference type="PANTHER" id="PTHR43731:SF14">
    <property type="entry name" value="PRESENILIN-ASSOCIATED RHOMBOID-LIKE PROTEIN, MITOCHONDRIAL"/>
    <property type="match status" value="1"/>
</dbReference>
<feature type="transmembrane region" description="Helical" evidence="7">
    <location>
        <begin position="207"/>
        <end position="224"/>
    </location>
</feature>
<dbReference type="Pfam" id="PF01694">
    <property type="entry name" value="Rhomboid"/>
    <property type="match status" value="1"/>
</dbReference>
<keyword evidence="4" id="KW-0378">Hydrolase</keyword>
<evidence type="ECO:0000313" key="9">
    <source>
        <dbReference type="EMBL" id="TLP79869.1"/>
    </source>
</evidence>
<evidence type="ECO:0000256" key="5">
    <source>
        <dbReference type="ARBA" id="ARBA00022989"/>
    </source>
</evidence>
<organism evidence="9 10">
    <name type="scientific">Nesterenkonia sphaerica</name>
    <dbReference type="NCBI Taxonomy" id="1804988"/>
    <lineage>
        <taxon>Bacteria</taxon>
        <taxon>Bacillati</taxon>
        <taxon>Actinomycetota</taxon>
        <taxon>Actinomycetes</taxon>
        <taxon>Micrococcales</taxon>
        <taxon>Micrococcaceae</taxon>
        <taxon>Nesterenkonia</taxon>
    </lineage>
</organism>
<evidence type="ECO:0000256" key="1">
    <source>
        <dbReference type="ARBA" id="ARBA00004141"/>
    </source>
</evidence>
<gene>
    <name evidence="9" type="ORF">FEF27_00310</name>
</gene>
<dbReference type="AlphaFoldDB" id="A0A5R9AN40"/>
<feature type="transmembrane region" description="Helical" evidence="7">
    <location>
        <begin position="129"/>
        <end position="150"/>
    </location>
</feature>
<dbReference type="InterPro" id="IPR022764">
    <property type="entry name" value="Peptidase_S54_rhomboid_dom"/>
</dbReference>
<accession>A0A5R9AN40</accession>
<feature type="transmembrane region" description="Helical" evidence="7">
    <location>
        <begin position="236"/>
        <end position="257"/>
    </location>
</feature>
<feature type="transmembrane region" description="Helical" evidence="7">
    <location>
        <begin position="39"/>
        <end position="56"/>
    </location>
</feature>
<evidence type="ECO:0000259" key="8">
    <source>
        <dbReference type="Pfam" id="PF01694"/>
    </source>
</evidence>
<keyword evidence="10" id="KW-1185">Reference proteome</keyword>
<comment type="subcellular location">
    <subcellularLocation>
        <location evidence="1">Membrane</location>
        <topology evidence="1">Multi-pass membrane protein</topology>
    </subcellularLocation>
</comment>
<dbReference type="GO" id="GO:0016020">
    <property type="term" value="C:membrane"/>
    <property type="evidence" value="ECO:0007669"/>
    <property type="project" value="UniProtKB-SubCell"/>
</dbReference>
<feature type="transmembrane region" description="Helical" evidence="7">
    <location>
        <begin position="156"/>
        <end position="177"/>
    </location>
</feature>
<reference evidence="9 10" key="1">
    <citation type="submission" date="2019-05" db="EMBL/GenBank/DDBJ databases">
        <title>Nesterenkonia sp. GY239, isolated from the Southern Atlantic Ocean.</title>
        <authorList>
            <person name="Zhang G."/>
        </authorList>
    </citation>
    <scope>NUCLEOTIDE SEQUENCE [LARGE SCALE GENOMIC DNA]</scope>
    <source>
        <strain evidence="9 10">GY239</strain>
    </source>
</reference>
<dbReference type="GO" id="GO:0004252">
    <property type="term" value="F:serine-type endopeptidase activity"/>
    <property type="evidence" value="ECO:0007669"/>
    <property type="project" value="InterPro"/>
</dbReference>
<evidence type="ECO:0000256" key="2">
    <source>
        <dbReference type="ARBA" id="ARBA00009045"/>
    </source>
</evidence>
<dbReference type="OrthoDB" id="9807874at2"/>
<sequence length="261" mass="27810">MIEAPVGFQCPVCLDQARRRRPTPRTSFGARTGSGRPKVTYSVIGICVAVYLLQILPGGQLLGGRPDLTEMWAYAPAYTSAWYPVFEPWRMLTSALLHHPGNAMHIAFNMLALWFVGRAMEPEIGRTRFITLLVLSAWGGSLAILISAALGLSHPFGPTVGASGAVFGLFGALFILMRSSGSETGGIVALVGINMAVSFLVPNISWQGHLGGLLTGILVALVISRAPRKHRTRWTVGGLAGLAVTLFLLTVLGIQLVPLPA</sequence>
<keyword evidence="9" id="KW-0645">Protease</keyword>
<proteinExistence type="inferred from homology"/>
<name>A0A5R9AN40_9MICC</name>
<evidence type="ECO:0000256" key="3">
    <source>
        <dbReference type="ARBA" id="ARBA00022692"/>
    </source>
</evidence>
<evidence type="ECO:0000256" key="4">
    <source>
        <dbReference type="ARBA" id="ARBA00022801"/>
    </source>
</evidence>
<keyword evidence="5 7" id="KW-1133">Transmembrane helix</keyword>
<keyword evidence="3 7" id="KW-0812">Transmembrane</keyword>
<evidence type="ECO:0000313" key="10">
    <source>
        <dbReference type="Proteomes" id="UP000306544"/>
    </source>
</evidence>
<feature type="transmembrane region" description="Helical" evidence="7">
    <location>
        <begin position="96"/>
        <end position="117"/>
    </location>
</feature>
<feature type="domain" description="Peptidase S54 rhomboid" evidence="8">
    <location>
        <begin position="87"/>
        <end position="225"/>
    </location>
</feature>
<dbReference type="PANTHER" id="PTHR43731">
    <property type="entry name" value="RHOMBOID PROTEASE"/>
    <property type="match status" value="1"/>
</dbReference>
<dbReference type="InterPro" id="IPR050925">
    <property type="entry name" value="Rhomboid_protease_S54"/>
</dbReference>
<dbReference type="InterPro" id="IPR035952">
    <property type="entry name" value="Rhomboid-like_sf"/>
</dbReference>
<keyword evidence="6 7" id="KW-0472">Membrane</keyword>
<dbReference type="Gene3D" id="1.20.1540.10">
    <property type="entry name" value="Rhomboid-like"/>
    <property type="match status" value="1"/>
</dbReference>
<evidence type="ECO:0000256" key="7">
    <source>
        <dbReference type="SAM" id="Phobius"/>
    </source>
</evidence>
<comment type="similarity">
    <text evidence="2">Belongs to the peptidase S54 family.</text>
</comment>
<dbReference type="RefSeq" id="WP_138168833.1">
    <property type="nucleotide sequence ID" value="NZ_VAWA01000001.1"/>
</dbReference>
<comment type="caution">
    <text evidence="9">The sequence shown here is derived from an EMBL/GenBank/DDBJ whole genome shotgun (WGS) entry which is preliminary data.</text>
</comment>
<protein>
    <submittedName>
        <fullName evidence="9">Rhomboid family intramembrane serine protease</fullName>
    </submittedName>
</protein>
<feature type="transmembrane region" description="Helical" evidence="7">
    <location>
        <begin position="184"/>
        <end position="201"/>
    </location>
</feature>
<evidence type="ECO:0000256" key="6">
    <source>
        <dbReference type="ARBA" id="ARBA00023136"/>
    </source>
</evidence>
<dbReference type="SUPFAM" id="SSF144091">
    <property type="entry name" value="Rhomboid-like"/>
    <property type="match status" value="1"/>
</dbReference>
<dbReference type="Proteomes" id="UP000306544">
    <property type="component" value="Unassembled WGS sequence"/>
</dbReference>
<dbReference type="GO" id="GO:0006508">
    <property type="term" value="P:proteolysis"/>
    <property type="evidence" value="ECO:0007669"/>
    <property type="project" value="UniProtKB-KW"/>
</dbReference>
<dbReference type="EMBL" id="VAWA01000001">
    <property type="protein sequence ID" value="TLP79869.1"/>
    <property type="molecule type" value="Genomic_DNA"/>
</dbReference>